<evidence type="ECO:0000256" key="2">
    <source>
        <dbReference type="SAM" id="MobiDB-lite"/>
    </source>
</evidence>
<dbReference type="Proteomes" id="UP000750334">
    <property type="component" value="Unassembled WGS sequence"/>
</dbReference>
<proteinExistence type="predicted"/>
<dbReference type="OrthoDB" id="642895at2759"/>
<name>A0A9P7BC76_MAUEX</name>
<dbReference type="AlphaFoldDB" id="A0A9P7BC76"/>
<dbReference type="InterPro" id="IPR007145">
    <property type="entry name" value="MAP65_Ase1_PRC1"/>
</dbReference>
<dbReference type="GO" id="GO:0051256">
    <property type="term" value="P:mitotic spindle midzone assembly"/>
    <property type="evidence" value="ECO:0007669"/>
    <property type="project" value="TreeGrafter"/>
</dbReference>
<feature type="coiled-coil region" evidence="1">
    <location>
        <begin position="472"/>
        <end position="499"/>
    </location>
</feature>
<evidence type="ECO:0000313" key="4">
    <source>
        <dbReference type="Proteomes" id="UP000750334"/>
    </source>
</evidence>
<protein>
    <submittedName>
        <fullName evidence="3">Uncharacterized protein</fullName>
    </submittedName>
</protein>
<evidence type="ECO:0000313" key="3">
    <source>
        <dbReference type="EMBL" id="KAG0671864.1"/>
    </source>
</evidence>
<feature type="region of interest" description="Disordered" evidence="2">
    <location>
        <begin position="675"/>
        <end position="696"/>
    </location>
</feature>
<dbReference type="PANTHER" id="PTHR19321:SF41">
    <property type="entry name" value="FASCETTO-RELATED"/>
    <property type="match status" value="1"/>
</dbReference>
<keyword evidence="4" id="KW-1185">Reference proteome</keyword>
<feature type="compositionally biased region" description="Low complexity" evidence="2">
    <location>
        <begin position="675"/>
        <end position="689"/>
    </location>
</feature>
<dbReference type="Gene3D" id="1.20.58.1520">
    <property type="match status" value="1"/>
</dbReference>
<accession>A0A9P7BC76</accession>
<reference evidence="3 4" key="1">
    <citation type="submission" date="2020-11" db="EMBL/GenBank/DDBJ databases">
        <title>Kefir isolates.</title>
        <authorList>
            <person name="Marcisauskas S."/>
            <person name="Kim Y."/>
            <person name="Blasche S."/>
        </authorList>
    </citation>
    <scope>NUCLEOTIDE SEQUENCE [LARGE SCALE GENOMIC DNA]</scope>
    <source>
        <strain evidence="3 4">OG2</strain>
    </source>
</reference>
<dbReference type="EMBL" id="PUHR01000007">
    <property type="protein sequence ID" value="KAG0671864.1"/>
    <property type="molecule type" value="Genomic_DNA"/>
</dbReference>
<comment type="caution">
    <text evidence="3">The sequence shown here is derived from an EMBL/GenBank/DDBJ whole genome shotgun (WGS) entry which is preliminary data.</text>
</comment>
<organism evidence="3 4">
    <name type="scientific">Maudiozyma exigua</name>
    <name type="common">Yeast</name>
    <name type="synonym">Kazachstania exigua</name>
    <dbReference type="NCBI Taxonomy" id="34358"/>
    <lineage>
        <taxon>Eukaryota</taxon>
        <taxon>Fungi</taxon>
        <taxon>Dikarya</taxon>
        <taxon>Ascomycota</taxon>
        <taxon>Saccharomycotina</taxon>
        <taxon>Saccharomycetes</taxon>
        <taxon>Saccharomycetales</taxon>
        <taxon>Saccharomycetaceae</taxon>
        <taxon>Maudiozyma</taxon>
    </lineage>
</organism>
<dbReference type="Pfam" id="PF03999">
    <property type="entry name" value="MAP65_ASE1"/>
    <property type="match status" value="1"/>
</dbReference>
<sequence>MDTIQQAVENQRDSMIDLSTTSQFQQKNDSTNTESSIETTLLTIGSRTPIVSHTSDSNVSPSKEFMTLTPIRLPDSYSPTRNPVLLSSRRKLKDTITKNSSLNNYSPTHEMMYQDKFNGISEQLAKLLENLNVIYQKIGYSNSEITMKEKNIFNDLSSLLEKFYGEAELEMKDLSLNNELDQEILNKILIILNDPSGIETIPDLYIRNAVLKQSNKKVPQSPKKPLTLLNKKVTLEKAKLFTFNKYIPKLITFLQYSVTLQKLIISVDNDNIIPDEKINIMIQNLPPLKMIELLLNDLKNLSNTKDRTDSISRLLKEHKNILMDEPHCSDVSTRKIDNIKQTITIYESEVNSRINQNNEMVSEICTLLDELHITAEDELDSHECNILKNGCDILNSVTENSPQTRSNIVISNLHLDSLQLITKKILSIKTNRQYEKRQLLNKCQTLWSILKVPDSQIQNFLAQNEGLSLDVFTNLKIEYENLEKQKKEQIKNLINQSIEEISELWLTLSIEKAHQEEFFRKFNEQYEISTTLEDDEKLLAICNIEMNDLNKKLEVYKPILKLIETFESLQEDEIFLDNSSKDSSRLLSRNSHKILLKEENIRKRLTRHFPKVMSDLSQQLLDAEDAFQRPFLYKNQRMLDIVLDEEEKFVQKFPRSRRISGDRISRIRKERIVSNSSVSSQNTVRSNQSEPVTSTLDKPFRIAKRYNSDGIKRTVTANTTGSKRNINNPDIQRKISPIRYRSNLTESDLMKNSRLLAEESKLPKFHEQPIMNTSRNVSSERQVLVPPTKIVKKPLSTPGNARPKLVRDTSSNISLNKFSTPILQNVSPIVTSEVSCHGIRPTQLFPLSDSKINNIANIKVSRIPSLTKSTTERNMIITTSQLPGKENSRLDNHLLAGQKVQRHIEYRAQDDITARLHSPYREPEHSVYQLSQSPDGKFRLSIQQRQLDNPFDDTSLYEE</sequence>
<dbReference type="GO" id="GO:0008017">
    <property type="term" value="F:microtubule binding"/>
    <property type="evidence" value="ECO:0007669"/>
    <property type="project" value="InterPro"/>
</dbReference>
<gene>
    <name evidence="3" type="ORF">C6P45_004739</name>
</gene>
<dbReference type="GO" id="GO:0005737">
    <property type="term" value="C:cytoplasm"/>
    <property type="evidence" value="ECO:0007669"/>
    <property type="project" value="TreeGrafter"/>
</dbReference>
<evidence type="ECO:0000256" key="1">
    <source>
        <dbReference type="SAM" id="Coils"/>
    </source>
</evidence>
<dbReference type="GO" id="GO:1990023">
    <property type="term" value="C:mitotic spindle midzone"/>
    <property type="evidence" value="ECO:0007669"/>
    <property type="project" value="TreeGrafter"/>
</dbReference>
<dbReference type="PANTHER" id="PTHR19321">
    <property type="entry name" value="PROTEIN REGULATOR OF CYTOKINESIS 1 PRC1-RELATED"/>
    <property type="match status" value="1"/>
</dbReference>
<keyword evidence="1" id="KW-0175">Coiled coil</keyword>